<dbReference type="GO" id="GO:0008800">
    <property type="term" value="F:beta-lactamase activity"/>
    <property type="evidence" value="ECO:0007669"/>
    <property type="project" value="UniProtKB-EC"/>
</dbReference>
<evidence type="ECO:0000256" key="1">
    <source>
        <dbReference type="ARBA" id="ARBA00001526"/>
    </source>
</evidence>
<dbReference type="Pfam" id="PF13354">
    <property type="entry name" value="Beta-lactamase2"/>
    <property type="match status" value="1"/>
</dbReference>
<name>A0A1B1S866_9BACT</name>
<dbReference type="GO" id="GO:0046677">
    <property type="term" value="P:response to antibiotic"/>
    <property type="evidence" value="ECO:0007669"/>
    <property type="project" value="InterPro"/>
</dbReference>
<reference evidence="6" key="1">
    <citation type="submission" date="2016-04" db="EMBL/GenBank/DDBJ databases">
        <title>Complete Genome Sequences of Twelve Strains of a Stable Defined Moderately Diverse Mouse Microbiota 2 (sDMDMm2).</title>
        <authorList>
            <person name="Uchimura Y."/>
            <person name="Wyss M."/>
            <person name="Brugiroux S."/>
            <person name="Limenitakis J.P."/>
            <person name="Stecher B."/>
            <person name="McCoy K.D."/>
            <person name="Macpherson A.J."/>
        </authorList>
    </citation>
    <scope>NUCLEOTIDE SEQUENCE [LARGE SCALE GENOMIC DNA]</scope>
    <source>
        <strain evidence="6">YL27</strain>
    </source>
</reference>
<organism evidence="5 6">
    <name type="scientific">Muribaculum intestinale</name>
    <dbReference type="NCBI Taxonomy" id="1796646"/>
    <lineage>
        <taxon>Bacteria</taxon>
        <taxon>Pseudomonadati</taxon>
        <taxon>Bacteroidota</taxon>
        <taxon>Bacteroidia</taxon>
        <taxon>Bacteroidales</taxon>
        <taxon>Muribaculaceae</taxon>
        <taxon>Muribaculum</taxon>
    </lineage>
</organism>
<dbReference type="STRING" id="1796646.A4V02_04180"/>
<dbReference type="InterPro" id="IPR000871">
    <property type="entry name" value="Beta-lactam_class-A"/>
</dbReference>
<comment type="catalytic activity">
    <reaction evidence="1">
        <text>a beta-lactam + H2O = a substituted beta-amino acid</text>
        <dbReference type="Rhea" id="RHEA:20401"/>
        <dbReference type="ChEBI" id="CHEBI:15377"/>
        <dbReference type="ChEBI" id="CHEBI:35627"/>
        <dbReference type="ChEBI" id="CHEBI:140347"/>
        <dbReference type="EC" id="3.5.2.6"/>
    </reaction>
</comment>
<dbReference type="NCBIfam" id="NF033103">
    <property type="entry name" value="bla_class_A"/>
    <property type="match status" value="1"/>
</dbReference>
<dbReference type="InterPro" id="IPR045155">
    <property type="entry name" value="Beta-lactam_cat"/>
</dbReference>
<proteinExistence type="inferred from homology"/>
<dbReference type="Proteomes" id="UP000186351">
    <property type="component" value="Chromosome"/>
</dbReference>
<dbReference type="EC" id="3.5.2.6" evidence="3"/>
<dbReference type="GO" id="GO:0030655">
    <property type="term" value="P:beta-lactam antibiotic catabolic process"/>
    <property type="evidence" value="ECO:0007669"/>
    <property type="project" value="InterPro"/>
</dbReference>
<evidence type="ECO:0000313" key="6">
    <source>
        <dbReference type="Proteomes" id="UP000186351"/>
    </source>
</evidence>
<evidence type="ECO:0000256" key="2">
    <source>
        <dbReference type="ARBA" id="ARBA00009009"/>
    </source>
</evidence>
<dbReference type="PANTHER" id="PTHR35333">
    <property type="entry name" value="BETA-LACTAMASE"/>
    <property type="match status" value="1"/>
</dbReference>
<dbReference type="EMBL" id="CP015402">
    <property type="protein sequence ID" value="ANU62988.1"/>
    <property type="molecule type" value="Genomic_DNA"/>
</dbReference>
<dbReference type="RefSeq" id="WP_068960348.1">
    <property type="nucleotide sequence ID" value="NZ_CAJTAP010000006.1"/>
</dbReference>
<feature type="domain" description="Beta-lactamase class A catalytic" evidence="4">
    <location>
        <begin position="60"/>
        <end position="280"/>
    </location>
</feature>
<comment type="similarity">
    <text evidence="2">Belongs to the class-A beta-lactamase family.</text>
</comment>
<keyword evidence="6" id="KW-1185">Reference proteome</keyword>
<evidence type="ECO:0000313" key="5">
    <source>
        <dbReference type="EMBL" id="ANU62988.1"/>
    </source>
</evidence>
<dbReference type="PANTHER" id="PTHR35333:SF3">
    <property type="entry name" value="BETA-LACTAMASE-TYPE TRANSPEPTIDASE FOLD CONTAINING PROTEIN"/>
    <property type="match status" value="1"/>
</dbReference>
<accession>A0A1B1S866</accession>
<dbReference type="GeneID" id="65536046"/>
<dbReference type="SUPFAM" id="SSF56601">
    <property type="entry name" value="beta-lactamase/transpeptidase-like"/>
    <property type="match status" value="1"/>
</dbReference>
<gene>
    <name evidence="5" type="ORF">A4V02_04180</name>
</gene>
<dbReference type="OrthoDB" id="9772863at2"/>
<protein>
    <recommendedName>
        <fullName evidence="3">beta-lactamase</fullName>
        <ecNumber evidence="3">3.5.2.6</ecNumber>
    </recommendedName>
</protein>
<dbReference type="AlphaFoldDB" id="A0A1B1S866"/>
<sequence>MKRPLKQLIILLFILLSVCAGCSSKRYVQHERCYSHIEERLATYIAAQDARIGVAVIIDGRDTISVNGNRDFPMLSVYKFPQAMAVADYCMKNGVGLSDTISIRGDEMKENTWSPMRDRYGVGDLRLPLSELLEYSLRDSDNNACDILFRLIGGTHVADSLMKAMDFDDIVIASTEDEMHRDIYLCYQNRSTPIAMAGLFDRFYRQEMRHDSPLHEAIGRIMMTCTTGNRRLPAPLMPTNAVIGHKTGTGDVNSQGRIIGVNDAGYVFLPDGRGYAVAVFIADSACGMEETERMIADISDIIFQTLFKR</sequence>
<accession>A0A1Z2XKH6</accession>
<evidence type="ECO:0000256" key="3">
    <source>
        <dbReference type="ARBA" id="ARBA00012865"/>
    </source>
</evidence>
<dbReference type="KEGG" id="pary:A4V02_04180"/>
<dbReference type="InterPro" id="IPR012338">
    <property type="entry name" value="Beta-lactam/transpept-like"/>
</dbReference>
<dbReference type="Gene3D" id="3.40.710.10">
    <property type="entry name" value="DD-peptidase/beta-lactamase superfamily"/>
    <property type="match status" value="1"/>
</dbReference>
<evidence type="ECO:0000259" key="4">
    <source>
        <dbReference type="Pfam" id="PF13354"/>
    </source>
</evidence>